<evidence type="ECO:0000313" key="3">
    <source>
        <dbReference type="Proteomes" id="UP000234366"/>
    </source>
</evidence>
<name>A0AAI8HJX6_9BACI</name>
<organism evidence="2 3">
    <name type="scientific">Bacillus siamensis</name>
    <dbReference type="NCBI Taxonomy" id="659243"/>
    <lineage>
        <taxon>Bacteria</taxon>
        <taxon>Bacillati</taxon>
        <taxon>Bacillota</taxon>
        <taxon>Bacilli</taxon>
        <taxon>Bacillales</taxon>
        <taxon>Bacillaceae</taxon>
        <taxon>Bacillus</taxon>
        <taxon>Bacillus amyloliquefaciens group</taxon>
    </lineage>
</organism>
<feature type="chain" id="PRO_5042538084" description="DUF4878 domain-containing protein" evidence="1">
    <location>
        <begin position="28"/>
        <end position="276"/>
    </location>
</feature>
<keyword evidence="3" id="KW-1185">Reference proteome</keyword>
<feature type="signal peptide" evidence="1">
    <location>
        <begin position="1"/>
        <end position="27"/>
    </location>
</feature>
<proteinExistence type="predicted"/>
<reference evidence="2 3" key="1">
    <citation type="submission" date="2017-11" db="EMBL/GenBank/DDBJ databases">
        <title>Genome sequence and genome mining of multiple bioactive secondary metabolites from a deep sea-derived Bacillus siamensis SCSIO 05746.</title>
        <authorList>
            <person name="Pan H.-Q."/>
            <person name="Ju J.-H."/>
        </authorList>
    </citation>
    <scope>NUCLEOTIDE SEQUENCE [LARGE SCALE GENOMIC DNA]</scope>
    <source>
        <strain evidence="2 3">SCSIO 05746</strain>
    </source>
</reference>
<dbReference type="Proteomes" id="UP000234366">
    <property type="component" value="Chromosome"/>
</dbReference>
<dbReference type="KEGG" id="bsia:CWD84_00265"/>
<accession>A0AAI8HJX6</accession>
<keyword evidence="1" id="KW-0732">Signal</keyword>
<dbReference type="EMBL" id="CP025001">
    <property type="protein sequence ID" value="AUJ75369.1"/>
    <property type="molecule type" value="Genomic_DNA"/>
</dbReference>
<dbReference type="RefSeq" id="WP_101605342.1">
    <property type="nucleotide sequence ID" value="NZ_CP025001.1"/>
</dbReference>
<gene>
    <name evidence="2" type="ORF">CWD84_00265</name>
</gene>
<evidence type="ECO:0008006" key="4">
    <source>
        <dbReference type="Google" id="ProtNLM"/>
    </source>
</evidence>
<protein>
    <recommendedName>
        <fullName evidence="4">DUF4878 domain-containing protein</fullName>
    </recommendedName>
</protein>
<evidence type="ECO:0000313" key="2">
    <source>
        <dbReference type="EMBL" id="AUJ75369.1"/>
    </source>
</evidence>
<evidence type="ECO:0000256" key="1">
    <source>
        <dbReference type="SAM" id="SignalP"/>
    </source>
</evidence>
<sequence>MKRFLGGLAFMLVFALAITTVSTSVSATSANKELTPESVLESYLQAVKEQDVEKIMSYVIDERDLTVAEYKEMMNYEKLNNYEIVKSKALSDDTYYYVVNSSYEGGLVKDVPLEVKKVGTEWKVNINTETLNSDDNKTLQQGSDQYYENAFSKLQNQDQVMKPKDVLMWWDFEKRQGGKTFYSNTKFSVPGKHKYVILGIDSQLSTQPNNTGIKYAVVRKGIMGDTVWGTKYVKGHFTGENKRIKLNGNSMTFKGANLRFLPNYPGIYSGLGGLDW</sequence>
<dbReference type="AlphaFoldDB" id="A0AAI8HJX6"/>